<feature type="compositionally biased region" description="Pro residues" evidence="1">
    <location>
        <begin position="60"/>
        <end position="71"/>
    </location>
</feature>
<name>A0ABR3EHU7_9AGAR</name>
<proteinExistence type="predicted"/>
<organism evidence="2 3">
    <name type="scientific">Marasmius crinis-equi</name>
    <dbReference type="NCBI Taxonomy" id="585013"/>
    <lineage>
        <taxon>Eukaryota</taxon>
        <taxon>Fungi</taxon>
        <taxon>Dikarya</taxon>
        <taxon>Basidiomycota</taxon>
        <taxon>Agaricomycotina</taxon>
        <taxon>Agaricomycetes</taxon>
        <taxon>Agaricomycetidae</taxon>
        <taxon>Agaricales</taxon>
        <taxon>Marasmiineae</taxon>
        <taxon>Marasmiaceae</taxon>
        <taxon>Marasmius</taxon>
    </lineage>
</organism>
<keyword evidence="3" id="KW-1185">Reference proteome</keyword>
<accession>A0ABR3EHU7</accession>
<evidence type="ECO:0000313" key="3">
    <source>
        <dbReference type="Proteomes" id="UP001465976"/>
    </source>
</evidence>
<evidence type="ECO:0000256" key="1">
    <source>
        <dbReference type="SAM" id="MobiDB-lite"/>
    </source>
</evidence>
<comment type="caution">
    <text evidence="2">The sequence shown here is derived from an EMBL/GenBank/DDBJ whole genome shotgun (WGS) entry which is preliminary data.</text>
</comment>
<dbReference type="EMBL" id="JBAHYK010005711">
    <property type="protein sequence ID" value="KAL0562449.1"/>
    <property type="molecule type" value="Genomic_DNA"/>
</dbReference>
<reference evidence="2 3" key="1">
    <citation type="submission" date="2024-02" db="EMBL/GenBank/DDBJ databases">
        <title>A draft genome for the cacao thread blight pathogen Marasmius crinis-equi.</title>
        <authorList>
            <person name="Cohen S.P."/>
            <person name="Baruah I.K."/>
            <person name="Amoako-Attah I."/>
            <person name="Bukari Y."/>
            <person name="Meinhardt L.W."/>
            <person name="Bailey B.A."/>
        </authorList>
    </citation>
    <scope>NUCLEOTIDE SEQUENCE [LARGE SCALE GENOMIC DNA]</scope>
    <source>
        <strain evidence="2 3">GH-76</strain>
    </source>
</reference>
<protein>
    <submittedName>
        <fullName evidence="2">Uncharacterized protein</fullName>
    </submittedName>
</protein>
<evidence type="ECO:0000313" key="2">
    <source>
        <dbReference type="EMBL" id="KAL0562449.1"/>
    </source>
</evidence>
<sequence length="71" mass="8017">EIIRSCWATDPFHRPNFSRVARDLKQLRKNGGSSAPEEVTSPRMSKFPELIYGESRPSPDMRPIPLPPATP</sequence>
<feature type="region of interest" description="Disordered" evidence="1">
    <location>
        <begin position="28"/>
        <end position="71"/>
    </location>
</feature>
<feature type="non-terminal residue" evidence="2">
    <location>
        <position position="71"/>
    </location>
</feature>
<gene>
    <name evidence="2" type="ORF">V5O48_019638</name>
</gene>
<dbReference type="Proteomes" id="UP001465976">
    <property type="component" value="Unassembled WGS sequence"/>
</dbReference>
<feature type="non-terminal residue" evidence="2">
    <location>
        <position position="1"/>
    </location>
</feature>